<protein>
    <submittedName>
        <fullName evidence="4">ATP-binding cassette domain-containing protein</fullName>
    </submittedName>
</protein>
<dbReference type="RefSeq" id="WP_064074356.1">
    <property type="nucleotide sequence ID" value="NZ_CP096563.1"/>
</dbReference>
<dbReference type="GO" id="GO:0016887">
    <property type="term" value="F:ATP hydrolysis activity"/>
    <property type="evidence" value="ECO:0007669"/>
    <property type="project" value="InterPro"/>
</dbReference>
<sequence>MTGHSSRAAPDPSASRIVVECVGLGRTYGTGAAAVTAVAEVSFALPTSARVALVGPSGSGKTTLLHLIAGLDTPTTGTVRWPALRDIRRGRAAKVGVVFQGPSLLPALDVTENVALPLLFAGKSADQAMQHAGIAITLLQIGELADRLPDELSGGQAQRAAIARVLAARPKLILADEPTGQLDHDTAARTIAVLLDTADAIDAAVIIATHDPAVADRLTTRWTMCDGRLDTGSAVTGPGAGVAAGAIDIGGDTP</sequence>
<name>A0AB38RCF9_RHOSG</name>
<dbReference type="SUPFAM" id="SSF52540">
    <property type="entry name" value="P-loop containing nucleoside triphosphate hydrolases"/>
    <property type="match status" value="1"/>
</dbReference>
<dbReference type="InterPro" id="IPR003593">
    <property type="entry name" value="AAA+_ATPase"/>
</dbReference>
<dbReference type="AlphaFoldDB" id="A0AB38RCF9"/>
<evidence type="ECO:0000256" key="2">
    <source>
        <dbReference type="ARBA" id="ARBA00022840"/>
    </source>
</evidence>
<evidence type="ECO:0000313" key="5">
    <source>
        <dbReference type="Proteomes" id="UP000831484"/>
    </source>
</evidence>
<dbReference type="InterPro" id="IPR015854">
    <property type="entry name" value="ABC_transpr_LolD-like"/>
</dbReference>
<keyword evidence="5" id="KW-1185">Reference proteome</keyword>
<evidence type="ECO:0000313" key="4">
    <source>
        <dbReference type="EMBL" id="UPU42948.1"/>
    </source>
</evidence>
<dbReference type="GO" id="GO:0022857">
    <property type="term" value="F:transmembrane transporter activity"/>
    <property type="evidence" value="ECO:0007669"/>
    <property type="project" value="TreeGrafter"/>
</dbReference>
<dbReference type="InterPro" id="IPR003439">
    <property type="entry name" value="ABC_transporter-like_ATP-bd"/>
</dbReference>
<dbReference type="SMART" id="SM00382">
    <property type="entry name" value="AAA"/>
    <property type="match status" value="1"/>
</dbReference>
<evidence type="ECO:0000256" key="1">
    <source>
        <dbReference type="ARBA" id="ARBA00022741"/>
    </source>
</evidence>
<dbReference type="PROSITE" id="PS00211">
    <property type="entry name" value="ABC_TRANSPORTER_1"/>
    <property type="match status" value="1"/>
</dbReference>
<keyword evidence="2 4" id="KW-0067">ATP-binding</keyword>
<dbReference type="PANTHER" id="PTHR24220:SF685">
    <property type="entry name" value="ABC TRANSPORTER RELATED"/>
    <property type="match status" value="1"/>
</dbReference>
<reference evidence="5" key="1">
    <citation type="journal article" date="2022" name="Environ. Microbiol.">
        <title>Functional analysis, diversity, and distribution of carbendazim hydrolases MheI and CbmA, responsible for the initial step in carbendazim degradation.</title>
        <authorList>
            <person name="Zhang M."/>
            <person name="Bai X."/>
            <person name="Li Q."/>
            <person name="Zhang L."/>
            <person name="Zhu Q."/>
            <person name="Gao S."/>
            <person name="Ke Z."/>
            <person name="Jiang M."/>
            <person name="Hu J."/>
            <person name="Qiu J."/>
            <person name="Hong Q."/>
        </authorList>
    </citation>
    <scope>NUCLEOTIDE SEQUENCE [LARGE SCALE GENOMIC DNA]</scope>
    <source>
        <strain evidence="5">djl-6</strain>
    </source>
</reference>
<dbReference type="GO" id="GO:0005524">
    <property type="term" value="F:ATP binding"/>
    <property type="evidence" value="ECO:0007669"/>
    <property type="project" value="UniProtKB-KW"/>
</dbReference>
<dbReference type="EMBL" id="CP096563">
    <property type="protein sequence ID" value="UPU42948.1"/>
    <property type="molecule type" value="Genomic_DNA"/>
</dbReference>
<dbReference type="GO" id="GO:0005886">
    <property type="term" value="C:plasma membrane"/>
    <property type="evidence" value="ECO:0007669"/>
    <property type="project" value="TreeGrafter"/>
</dbReference>
<dbReference type="PROSITE" id="PS50893">
    <property type="entry name" value="ABC_TRANSPORTER_2"/>
    <property type="match status" value="1"/>
</dbReference>
<keyword evidence="1" id="KW-0547">Nucleotide-binding</keyword>
<dbReference type="PANTHER" id="PTHR24220">
    <property type="entry name" value="IMPORT ATP-BINDING PROTEIN"/>
    <property type="match status" value="1"/>
</dbReference>
<feature type="domain" description="ABC transporter" evidence="3">
    <location>
        <begin position="19"/>
        <end position="251"/>
    </location>
</feature>
<dbReference type="Proteomes" id="UP000831484">
    <property type="component" value="Chromosome"/>
</dbReference>
<proteinExistence type="predicted"/>
<evidence type="ECO:0000259" key="3">
    <source>
        <dbReference type="PROSITE" id="PS50893"/>
    </source>
</evidence>
<gene>
    <name evidence="4" type="ORF">M0639_28630</name>
</gene>
<accession>A0AB38RCF9</accession>
<dbReference type="InterPro" id="IPR027417">
    <property type="entry name" value="P-loop_NTPase"/>
</dbReference>
<dbReference type="InterPro" id="IPR017871">
    <property type="entry name" value="ABC_transporter-like_CS"/>
</dbReference>
<dbReference type="Gene3D" id="3.40.50.300">
    <property type="entry name" value="P-loop containing nucleotide triphosphate hydrolases"/>
    <property type="match status" value="1"/>
</dbReference>
<organism evidence="4 5">
    <name type="scientific">Rhodococcus qingshengii JCM 15477</name>
    <dbReference type="NCBI Taxonomy" id="1303681"/>
    <lineage>
        <taxon>Bacteria</taxon>
        <taxon>Bacillati</taxon>
        <taxon>Actinomycetota</taxon>
        <taxon>Actinomycetes</taxon>
        <taxon>Mycobacteriales</taxon>
        <taxon>Nocardiaceae</taxon>
        <taxon>Rhodococcus</taxon>
        <taxon>Rhodococcus erythropolis group</taxon>
    </lineage>
</organism>
<dbReference type="Pfam" id="PF00005">
    <property type="entry name" value="ABC_tran"/>
    <property type="match status" value="1"/>
</dbReference>